<sequence length="88" mass="9477">MKRSVCGLSGMISSPPDPISTVQRIFRAHQHNPHNHKPSPPSQSGDLPVGGAPGPYRDRPWLIARPQHGTGANPAGLDYSTKCVTVWT</sequence>
<dbReference type="Proteomes" id="UP001519460">
    <property type="component" value="Unassembled WGS sequence"/>
</dbReference>
<keyword evidence="3" id="KW-1185">Reference proteome</keyword>
<evidence type="ECO:0000313" key="3">
    <source>
        <dbReference type="Proteomes" id="UP001519460"/>
    </source>
</evidence>
<dbReference type="AlphaFoldDB" id="A0ABD0K6P9"/>
<comment type="caution">
    <text evidence="2">The sequence shown here is derived from an EMBL/GenBank/DDBJ whole genome shotgun (WGS) entry which is preliminary data.</text>
</comment>
<accession>A0ABD0K6P9</accession>
<dbReference type="EMBL" id="JACVVK020000238">
    <property type="protein sequence ID" value="KAK7482793.1"/>
    <property type="molecule type" value="Genomic_DNA"/>
</dbReference>
<organism evidence="2 3">
    <name type="scientific">Batillaria attramentaria</name>
    <dbReference type="NCBI Taxonomy" id="370345"/>
    <lineage>
        <taxon>Eukaryota</taxon>
        <taxon>Metazoa</taxon>
        <taxon>Spiralia</taxon>
        <taxon>Lophotrochozoa</taxon>
        <taxon>Mollusca</taxon>
        <taxon>Gastropoda</taxon>
        <taxon>Caenogastropoda</taxon>
        <taxon>Sorbeoconcha</taxon>
        <taxon>Cerithioidea</taxon>
        <taxon>Batillariidae</taxon>
        <taxon>Batillaria</taxon>
    </lineage>
</organism>
<evidence type="ECO:0000313" key="2">
    <source>
        <dbReference type="EMBL" id="KAK7482793.1"/>
    </source>
</evidence>
<protein>
    <submittedName>
        <fullName evidence="2">Uncharacterized protein</fullName>
    </submittedName>
</protein>
<feature type="region of interest" description="Disordered" evidence="1">
    <location>
        <begin position="1"/>
        <end position="76"/>
    </location>
</feature>
<evidence type="ECO:0000256" key="1">
    <source>
        <dbReference type="SAM" id="MobiDB-lite"/>
    </source>
</evidence>
<proteinExistence type="predicted"/>
<gene>
    <name evidence="2" type="ORF">BaRGS_00025959</name>
</gene>
<feature type="compositionally biased region" description="Basic residues" evidence="1">
    <location>
        <begin position="26"/>
        <end position="37"/>
    </location>
</feature>
<reference evidence="2 3" key="1">
    <citation type="journal article" date="2023" name="Sci. Data">
        <title>Genome assembly of the Korean intertidal mud-creeper Batillaria attramentaria.</title>
        <authorList>
            <person name="Patra A.K."/>
            <person name="Ho P.T."/>
            <person name="Jun S."/>
            <person name="Lee S.J."/>
            <person name="Kim Y."/>
            <person name="Won Y.J."/>
        </authorList>
    </citation>
    <scope>NUCLEOTIDE SEQUENCE [LARGE SCALE GENOMIC DNA]</scope>
    <source>
        <strain evidence="2">Wonlab-2016</strain>
    </source>
</reference>
<name>A0ABD0K6P9_9CAEN</name>